<dbReference type="GO" id="GO:0005886">
    <property type="term" value="C:plasma membrane"/>
    <property type="evidence" value="ECO:0007669"/>
    <property type="project" value="UniProtKB-SubCell"/>
</dbReference>
<comment type="caution">
    <text evidence="9">The sequence shown here is derived from an EMBL/GenBank/DDBJ whole genome shotgun (WGS) entry which is preliminary data.</text>
</comment>
<feature type="domain" description="ABC transmembrane type-1" evidence="8">
    <location>
        <begin position="1"/>
        <end position="143"/>
    </location>
</feature>
<reference evidence="9" key="1">
    <citation type="submission" date="2019-08" db="EMBL/GenBank/DDBJ databases">
        <authorList>
            <person name="Kucharzyk K."/>
            <person name="Murdoch R.W."/>
            <person name="Higgins S."/>
            <person name="Loffler F."/>
        </authorList>
    </citation>
    <scope>NUCLEOTIDE SEQUENCE</scope>
</reference>
<evidence type="ECO:0000259" key="8">
    <source>
        <dbReference type="PROSITE" id="PS50928"/>
    </source>
</evidence>
<keyword evidence="6 7" id="KW-0472">Membrane</keyword>
<comment type="subcellular location">
    <subcellularLocation>
        <location evidence="1">Cell membrane</location>
        <topology evidence="1">Multi-pass membrane protein</topology>
    </subcellularLocation>
</comment>
<feature type="transmembrane region" description="Helical" evidence="7">
    <location>
        <begin position="119"/>
        <end position="143"/>
    </location>
</feature>
<dbReference type="PROSITE" id="PS50928">
    <property type="entry name" value="ABC_TM1"/>
    <property type="match status" value="1"/>
</dbReference>
<evidence type="ECO:0000256" key="7">
    <source>
        <dbReference type="SAM" id="Phobius"/>
    </source>
</evidence>
<protein>
    <submittedName>
        <fullName evidence="9">L-arabinose transport system permease protein AraQ</fullName>
    </submittedName>
</protein>
<dbReference type="PANTHER" id="PTHR43744">
    <property type="entry name" value="ABC TRANSPORTER PERMEASE PROTEIN MG189-RELATED-RELATED"/>
    <property type="match status" value="1"/>
</dbReference>
<feature type="transmembrane region" description="Helical" evidence="7">
    <location>
        <begin position="72"/>
        <end position="94"/>
    </location>
</feature>
<dbReference type="InterPro" id="IPR000515">
    <property type="entry name" value="MetI-like"/>
</dbReference>
<evidence type="ECO:0000256" key="2">
    <source>
        <dbReference type="ARBA" id="ARBA00022448"/>
    </source>
</evidence>
<evidence type="ECO:0000313" key="9">
    <source>
        <dbReference type="EMBL" id="MPN54433.1"/>
    </source>
</evidence>
<keyword evidence="3" id="KW-1003">Cell membrane</keyword>
<dbReference type="CDD" id="cd06261">
    <property type="entry name" value="TM_PBP2"/>
    <property type="match status" value="1"/>
</dbReference>
<accession>A0A645J4M9</accession>
<dbReference type="Gene3D" id="1.10.3720.10">
    <property type="entry name" value="MetI-like"/>
    <property type="match status" value="1"/>
</dbReference>
<dbReference type="SUPFAM" id="SSF161098">
    <property type="entry name" value="MetI-like"/>
    <property type="match status" value="1"/>
</dbReference>
<evidence type="ECO:0000256" key="5">
    <source>
        <dbReference type="ARBA" id="ARBA00022989"/>
    </source>
</evidence>
<evidence type="ECO:0000256" key="4">
    <source>
        <dbReference type="ARBA" id="ARBA00022692"/>
    </source>
</evidence>
<name>A0A645J4M9_9ZZZZ</name>
<evidence type="ECO:0000256" key="6">
    <source>
        <dbReference type="ARBA" id="ARBA00023136"/>
    </source>
</evidence>
<evidence type="ECO:0000256" key="1">
    <source>
        <dbReference type="ARBA" id="ARBA00004651"/>
    </source>
</evidence>
<keyword evidence="2" id="KW-0813">Transport</keyword>
<organism evidence="9">
    <name type="scientific">bioreactor metagenome</name>
    <dbReference type="NCBI Taxonomy" id="1076179"/>
    <lineage>
        <taxon>unclassified sequences</taxon>
        <taxon>metagenomes</taxon>
        <taxon>ecological metagenomes</taxon>
    </lineage>
</organism>
<keyword evidence="5 7" id="KW-1133">Transmembrane helix</keyword>
<sequence length="158" mass="17635">MIPLFLTVKKLGLVNSYWGVILPMISWPYGIFMMRQFMQEVPNELIEYAQVEGAGEIRIFTHVVMPLVKPSIATLAIIMFLQSWGDFMWQLIILKRQDMWTMNVGLSVLIRNASGGASIINYGLAMAGGCIAALPIVMLFLAFQKYFIKGVTLGAVKG</sequence>
<gene>
    <name evidence="9" type="primary">araQ_112</name>
    <name evidence="9" type="ORF">SDC9_202103</name>
</gene>
<dbReference type="PANTHER" id="PTHR43744:SF12">
    <property type="entry name" value="ABC TRANSPORTER PERMEASE PROTEIN MG189-RELATED"/>
    <property type="match status" value="1"/>
</dbReference>
<feature type="transmembrane region" description="Helical" evidence="7">
    <location>
        <begin position="12"/>
        <end position="32"/>
    </location>
</feature>
<dbReference type="InterPro" id="IPR035906">
    <property type="entry name" value="MetI-like_sf"/>
</dbReference>
<keyword evidence="4 7" id="KW-0812">Transmembrane</keyword>
<proteinExistence type="predicted"/>
<dbReference type="Pfam" id="PF00528">
    <property type="entry name" value="BPD_transp_1"/>
    <property type="match status" value="1"/>
</dbReference>
<dbReference type="EMBL" id="VSSQ01122646">
    <property type="protein sequence ID" value="MPN54433.1"/>
    <property type="molecule type" value="Genomic_DNA"/>
</dbReference>
<evidence type="ECO:0000256" key="3">
    <source>
        <dbReference type="ARBA" id="ARBA00022475"/>
    </source>
</evidence>
<dbReference type="GO" id="GO:0055085">
    <property type="term" value="P:transmembrane transport"/>
    <property type="evidence" value="ECO:0007669"/>
    <property type="project" value="InterPro"/>
</dbReference>
<dbReference type="AlphaFoldDB" id="A0A645J4M9"/>